<dbReference type="Gene3D" id="1.10.10.10">
    <property type="entry name" value="Winged helix-like DNA-binding domain superfamily/Winged helix DNA-binding domain"/>
    <property type="match status" value="1"/>
</dbReference>
<evidence type="ECO:0000259" key="4">
    <source>
        <dbReference type="PROSITE" id="PS50995"/>
    </source>
</evidence>
<evidence type="ECO:0000256" key="3">
    <source>
        <dbReference type="ARBA" id="ARBA00023163"/>
    </source>
</evidence>
<keyword evidence="6" id="KW-1185">Reference proteome</keyword>
<reference evidence="5 6" key="1">
    <citation type="submission" date="2020-08" db="EMBL/GenBank/DDBJ databases">
        <title>Genomic Encyclopedia of Type Strains, Phase IV (KMG-IV): sequencing the most valuable type-strain genomes for metagenomic binning, comparative biology and taxonomic classification.</title>
        <authorList>
            <person name="Goeker M."/>
        </authorList>
    </citation>
    <scope>NUCLEOTIDE SEQUENCE [LARGE SCALE GENOMIC DNA]</scope>
    <source>
        <strain evidence="5 6">DSM 22975</strain>
    </source>
</reference>
<dbReference type="Pfam" id="PF01047">
    <property type="entry name" value="MarR"/>
    <property type="match status" value="1"/>
</dbReference>
<dbReference type="EMBL" id="JACHGR010000012">
    <property type="protein sequence ID" value="MBB6057055.1"/>
    <property type="molecule type" value="Genomic_DNA"/>
</dbReference>
<protein>
    <submittedName>
        <fullName evidence="5">DNA-binding MarR family transcriptional regulator</fullName>
    </submittedName>
</protein>
<dbReference type="CDD" id="cd00090">
    <property type="entry name" value="HTH_ARSR"/>
    <property type="match status" value="1"/>
</dbReference>
<dbReference type="AlphaFoldDB" id="A0A841GP31"/>
<accession>A0A841GP31</accession>
<evidence type="ECO:0000313" key="6">
    <source>
        <dbReference type="Proteomes" id="UP000585721"/>
    </source>
</evidence>
<keyword evidence="2 5" id="KW-0238">DNA-binding</keyword>
<dbReference type="PROSITE" id="PS50995">
    <property type="entry name" value="HTH_MARR_2"/>
    <property type="match status" value="1"/>
</dbReference>
<keyword evidence="1" id="KW-0805">Transcription regulation</keyword>
<dbReference type="SMART" id="SM00347">
    <property type="entry name" value="HTH_MARR"/>
    <property type="match status" value="1"/>
</dbReference>
<comment type="caution">
    <text evidence="5">The sequence shown here is derived from an EMBL/GenBank/DDBJ whole genome shotgun (WGS) entry which is preliminary data.</text>
</comment>
<dbReference type="InterPro" id="IPR036388">
    <property type="entry name" value="WH-like_DNA-bd_sf"/>
</dbReference>
<dbReference type="PANTHER" id="PTHR42756:SF1">
    <property type="entry name" value="TRANSCRIPTIONAL REPRESSOR OF EMRAB OPERON"/>
    <property type="match status" value="1"/>
</dbReference>
<dbReference type="PANTHER" id="PTHR42756">
    <property type="entry name" value="TRANSCRIPTIONAL REGULATOR, MARR"/>
    <property type="match status" value="1"/>
</dbReference>
<evidence type="ECO:0000313" key="5">
    <source>
        <dbReference type="EMBL" id="MBB6057055.1"/>
    </source>
</evidence>
<dbReference type="GO" id="GO:0003677">
    <property type="term" value="F:DNA binding"/>
    <property type="evidence" value="ECO:0007669"/>
    <property type="project" value="UniProtKB-KW"/>
</dbReference>
<keyword evidence="3" id="KW-0804">Transcription</keyword>
<dbReference type="Proteomes" id="UP000585721">
    <property type="component" value="Unassembled WGS sequence"/>
</dbReference>
<dbReference type="RefSeq" id="WP_188027760.1">
    <property type="nucleotide sequence ID" value="NZ_JACHGR010000012.1"/>
</dbReference>
<gene>
    <name evidence="5" type="ORF">HNR75_003002</name>
</gene>
<dbReference type="InterPro" id="IPR011991">
    <property type="entry name" value="ArsR-like_HTH"/>
</dbReference>
<dbReference type="SUPFAM" id="SSF46785">
    <property type="entry name" value="Winged helix' DNA-binding domain"/>
    <property type="match status" value="1"/>
</dbReference>
<name>A0A841GP31_9GAMM</name>
<proteinExistence type="predicted"/>
<dbReference type="GO" id="GO:0003700">
    <property type="term" value="F:DNA-binding transcription factor activity"/>
    <property type="evidence" value="ECO:0007669"/>
    <property type="project" value="InterPro"/>
</dbReference>
<sequence length="160" mass="18160">MNQKSLAVLSTLRRIIRTIDQNEKELSHLSGLTLPQLLILQTLRDEQPVTTGTLANRMDLAQATVTSILDRLENKGLVERQRNQLDKRKVWIQLTPEGISRLNAAPDTLQSRFITRFQNMKEWEQSMLIASLECIADLLEAPEVRTAPMLDSGELTRPGE</sequence>
<dbReference type="InterPro" id="IPR023187">
    <property type="entry name" value="Tscrpt_reg_MarR-type_CS"/>
</dbReference>
<dbReference type="PROSITE" id="PS01117">
    <property type="entry name" value="HTH_MARR_1"/>
    <property type="match status" value="1"/>
</dbReference>
<dbReference type="InterPro" id="IPR036390">
    <property type="entry name" value="WH_DNA-bd_sf"/>
</dbReference>
<organism evidence="5 6">
    <name type="scientific">Tolumonas osonensis</name>
    <dbReference type="NCBI Taxonomy" id="675874"/>
    <lineage>
        <taxon>Bacteria</taxon>
        <taxon>Pseudomonadati</taxon>
        <taxon>Pseudomonadota</taxon>
        <taxon>Gammaproteobacteria</taxon>
        <taxon>Aeromonadales</taxon>
        <taxon>Aeromonadaceae</taxon>
        <taxon>Tolumonas</taxon>
    </lineage>
</organism>
<feature type="domain" description="HTH marR-type" evidence="4">
    <location>
        <begin position="5"/>
        <end position="137"/>
    </location>
</feature>
<evidence type="ECO:0000256" key="2">
    <source>
        <dbReference type="ARBA" id="ARBA00023125"/>
    </source>
</evidence>
<dbReference type="InterPro" id="IPR000835">
    <property type="entry name" value="HTH_MarR-typ"/>
</dbReference>
<evidence type="ECO:0000256" key="1">
    <source>
        <dbReference type="ARBA" id="ARBA00023015"/>
    </source>
</evidence>